<reference evidence="1 2" key="1">
    <citation type="submission" date="2015-07" db="EMBL/GenBank/DDBJ databases">
        <title>The genome of Melipona quadrifasciata.</title>
        <authorList>
            <person name="Pan H."/>
            <person name="Kapheim K."/>
        </authorList>
    </citation>
    <scope>NUCLEOTIDE SEQUENCE [LARGE SCALE GENOMIC DNA]</scope>
    <source>
        <strain evidence="1">0111107301</strain>
        <tissue evidence="1">Whole body</tissue>
    </source>
</reference>
<sequence length="65" mass="7590">MTCHVGVIVIYRIDHHQIALSYTQPRSQTRYMNLVFIDIHMSVSVRCNVYSYIMEFRGPSAEIPT</sequence>
<name>A0A0M9A1F7_9HYME</name>
<gene>
    <name evidence="1" type="ORF">WN51_14021</name>
</gene>
<keyword evidence="2" id="KW-1185">Reference proteome</keyword>
<organism evidence="1 2">
    <name type="scientific">Melipona quadrifasciata</name>
    <dbReference type="NCBI Taxonomy" id="166423"/>
    <lineage>
        <taxon>Eukaryota</taxon>
        <taxon>Metazoa</taxon>
        <taxon>Ecdysozoa</taxon>
        <taxon>Arthropoda</taxon>
        <taxon>Hexapoda</taxon>
        <taxon>Insecta</taxon>
        <taxon>Pterygota</taxon>
        <taxon>Neoptera</taxon>
        <taxon>Endopterygota</taxon>
        <taxon>Hymenoptera</taxon>
        <taxon>Apocrita</taxon>
        <taxon>Aculeata</taxon>
        <taxon>Apoidea</taxon>
        <taxon>Anthophila</taxon>
        <taxon>Apidae</taxon>
        <taxon>Melipona</taxon>
    </lineage>
</organism>
<dbReference type="EMBL" id="KQ435794">
    <property type="protein sequence ID" value="KOX73943.1"/>
    <property type="molecule type" value="Genomic_DNA"/>
</dbReference>
<evidence type="ECO:0000313" key="1">
    <source>
        <dbReference type="EMBL" id="KOX73943.1"/>
    </source>
</evidence>
<dbReference type="Proteomes" id="UP000053105">
    <property type="component" value="Unassembled WGS sequence"/>
</dbReference>
<accession>A0A0M9A1F7</accession>
<protein>
    <submittedName>
        <fullName evidence="1">Uncharacterized protein</fullName>
    </submittedName>
</protein>
<dbReference type="AlphaFoldDB" id="A0A0M9A1F7"/>
<evidence type="ECO:0000313" key="2">
    <source>
        <dbReference type="Proteomes" id="UP000053105"/>
    </source>
</evidence>
<proteinExistence type="predicted"/>